<feature type="domain" description="Extradiol ring-cleavage dioxygenase LigAB LigA subunit" evidence="1">
    <location>
        <begin position="21"/>
        <end position="55"/>
    </location>
</feature>
<comment type="caution">
    <text evidence="2">The sequence shown here is derived from an EMBL/GenBank/DDBJ whole genome shotgun (WGS) entry which is preliminary data.</text>
</comment>
<dbReference type="SUPFAM" id="SSF48076">
    <property type="entry name" value="LigA subunit of an aromatic-ring-opening dioxygenase LigAB"/>
    <property type="match status" value="1"/>
</dbReference>
<dbReference type="InterPro" id="IPR011986">
    <property type="entry name" value="Xdiol_dOase_LigA"/>
</dbReference>
<reference evidence="2 3" key="1">
    <citation type="journal article" date="2015" name="BMC Microbiol.">
        <title>Lactobacillus ruminis strains cluster according to their mammalian gut source.</title>
        <authorList>
            <person name="O' Donnell M.M."/>
            <person name="Harris H.M."/>
            <person name="Lynch D.B."/>
            <person name="Ross R.P."/>
            <person name="O'Toole P.W."/>
        </authorList>
    </citation>
    <scope>NUCLEOTIDE SEQUENCE [LARGE SCALE GENOMIC DNA]</scope>
    <source>
        <strain evidence="2 3">DPC 6832</strain>
    </source>
</reference>
<name>A0A837DV53_9LACO</name>
<accession>A0A837DV53</accession>
<gene>
    <name evidence="2" type="ORF">LRN_1548</name>
</gene>
<evidence type="ECO:0000259" key="1">
    <source>
        <dbReference type="Pfam" id="PF07746"/>
    </source>
</evidence>
<protein>
    <recommendedName>
        <fullName evidence="1">Extradiol ring-cleavage dioxygenase LigAB LigA subunit domain-containing protein</fullName>
    </recommendedName>
</protein>
<proteinExistence type="predicted"/>
<evidence type="ECO:0000313" key="3">
    <source>
        <dbReference type="Proteomes" id="UP000031011"/>
    </source>
</evidence>
<sequence>MSNNLKKLIDLLQSDTKLIGQFMSDPESVLENAGLSHDEKKAILSRDVNALNELGLTSSQAVGALSGAHSQRCRSVL</sequence>
<dbReference type="Pfam" id="PF07746">
    <property type="entry name" value="LigA"/>
    <property type="match status" value="1"/>
</dbReference>
<dbReference type="Gene3D" id="1.10.700.10">
    <property type="entry name" value="Dioxygenase LigAB, LigA subunit"/>
    <property type="match status" value="1"/>
</dbReference>
<dbReference type="AlphaFoldDB" id="A0A837DV53"/>
<dbReference type="InterPro" id="IPR036622">
    <property type="entry name" value="LigA_sf"/>
</dbReference>
<evidence type="ECO:0000313" key="2">
    <source>
        <dbReference type="EMBL" id="KIC04253.1"/>
    </source>
</evidence>
<dbReference type="Proteomes" id="UP000031011">
    <property type="component" value="Unassembled WGS sequence"/>
</dbReference>
<organism evidence="2 3">
    <name type="scientific">Ligilactobacillus ruminis DPC 6832</name>
    <dbReference type="NCBI Taxonomy" id="1402208"/>
    <lineage>
        <taxon>Bacteria</taxon>
        <taxon>Bacillati</taxon>
        <taxon>Bacillota</taxon>
        <taxon>Bacilli</taxon>
        <taxon>Lactobacillales</taxon>
        <taxon>Lactobacillaceae</taxon>
        <taxon>Ligilactobacillus</taxon>
    </lineage>
</organism>
<dbReference type="EMBL" id="AWYA01000121">
    <property type="protein sequence ID" value="KIC04253.1"/>
    <property type="molecule type" value="Genomic_DNA"/>
</dbReference>